<sequence>METVDQNMHSNTPELKLTIKNSVAFLALLFIMHEAHEIVHTSIGRLLCGCWGQRDFNAWGLCDTCAVSQDLGFMATLAGPLFSFSMMWWGVSLLKQTNTSSQKSVGYALVFANLPFARILTAVAMGGGDEVYTLKYFMDNDTLAWILGSILIVFVCTYPLYKAYITPTKRRFLWFLLFFIAPTFIDVFIVLGGMNTLLNMGVLDTYWILGSPILVTLWTGFVVIVYTLSRKHIKTLLH</sequence>
<dbReference type="Proteomes" id="UP001596043">
    <property type="component" value="Unassembled WGS sequence"/>
</dbReference>
<dbReference type="RefSeq" id="WP_379981992.1">
    <property type="nucleotide sequence ID" value="NZ_JBHSFV010000015.1"/>
</dbReference>
<evidence type="ECO:0000256" key="1">
    <source>
        <dbReference type="SAM" id="Phobius"/>
    </source>
</evidence>
<feature type="transmembrane region" description="Helical" evidence="1">
    <location>
        <begin position="71"/>
        <end position="93"/>
    </location>
</feature>
<evidence type="ECO:0000313" key="2">
    <source>
        <dbReference type="EMBL" id="MFC4636113.1"/>
    </source>
</evidence>
<comment type="caution">
    <text evidence="2">The sequence shown here is derived from an EMBL/GenBank/DDBJ whole genome shotgun (WGS) entry which is preliminary data.</text>
</comment>
<keyword evidence="1" id="KW-1133">Transmembrane helix</keyword>
<feature type="transmembrane region" description="Helical" evidence="1">
    <location>
        <begin position="143"/>
        <end position="161"/>
    </location>
</feature>
<accession>A0ABV9I1M7</accession>
<name>A0ABV9I1M7_9FLAO</name>
<proteinExistence type="predicted"/>
<reference evidence="3" key="1">
    <citation type="journal article" date="2019" name="Int. J. Syst. Evol. Microbiol.">
        <title>The Global Catalogue of Microorganisms (GCM) 10K type strain sequencing project: providing services to taxonomists for standard genome sequencing and annotation.</title>
        <authorList>
            <consortium name="The Broad Institute Genomics Platform"/>
            <consortium name="The Broad Institute Genome Sequencing Center for Infectious Disease"/>
            <person name="Wu L."/>
            <person name="Ma J."/>
        </authorList>
    </citation>
    <scope>NUCLEOTIDE SEQUENCE [LARGE SCALE GENOMIC DNA]</scope>
    <source>
        <strain evidence="3">YJ-61-S</strain>
    </source>
</reference>
<feature type="transmembrane region" description="Helical" evidence="1">
    <location>
        <begin position="105"/>
        <end position="123"/>
    </location>
</feature>
<evidence type="ECO:0000313" key="3">
    <source>
        <dbReference type="Proteomes" id="UP001596043"/>
    </source>
</evidence>
<keyword evidence="1" id="KW-0472">Membrane</keyword>
<keyword evidence="1" id="KW-0812">Transmembrane</keyword>
<protein>
    <recommendedName>
        <fullName evidence="4">DUF2085 domain-containing protein</fullName>
    </recommendedName>
</protein>
<feature type="transmembrane region" description="Helical" evidence="1">
    <location>
        <begin position="173"/>
        <end position="194"/>
    </location>
</feature>
<organism evidence="2 3">
    <name type="scientific">Dokdonia ponticola</name>
    <dbReference type="NCBI Taxonomy" id="2041041"/>
    <lineage>
        <taxon>Bacteria</taxon>
        <taxon>Pseudomonadati</taxon>
        <taxon>Bacteroidota</taxon>
        <taxon>Flavobacteriia</taxon>
        <taxon>Flavobacteriales</taxon>
        <taxon>Flavobacteriaceae</taxon>
        <taxon>Dokdonia</taxon>
    </lineage>
</organism>
<keyword evidence="3" id="KW-1185">Reference proteome</keyword>
<dbReference type="EMBL" id="JBHSFV010000015">
    <property type="protein sequence ID" value="MFC4636113.1"/>
    <property type="molecule type" value="Genomic_DNA"/>
</dbReference>
<gene>
    <name evidence="2" type="ORF">ACFO3O_19560</name>
</gene>
<evidence type="ECO:0008006" key="4">
    <source>
        <dbReference type="Google" id="ProtNLM"/>
    </source>
</evidence>
<feature type="transmembrane region" description="Helical" evidence="1">
    <location>
        <begin position="206"/>
        <end position="228"/>
    </location>
</feature>